<comment type="caution">
    <text evidence="2">The sequence shown here is derived from an EMBL/GenBank/DDBJ whole genome shotgun (WGS) entry which is preliminary data.</text>
</comment>
<feature type="domain" description="Oxidoreductase molybdopterin-binding" evidence="1">
    <location>
        <begin position="86"/>
        <end position="161"/>
    </location>
</feature>
<dbReference type="Proteomes" id="UP000052167">
    <property type="component" value="Unassembled WGS sequence"/>
</dbReference>
<dbReference type="EMBL" id="JOKJ01000002">
    <property type="protein sequence ID" value="KEQ10447.1"/>
    <property type="molecule type" value="Genomic_DNA"/>
</dbReference>
<evidence type="ECO:0000313" key="3">
    <source>
        <dbReference type="Proteomes" id="UP000052167"/>
    </source>
</evidence>
<gene>
    <name evidence="2" type="ORF">GV68_09210</name>
</gene>
<dbReference type="AlphaFoldDB" id="A0A922P150"/>
<accession>A0A922P150</accession>
<keyword evidence="3" id="KW-1185">Reference proteome</keyword>
<organism evidence="2 3">
    <name type="scientific">Pseudorhizobium pelagicum</name>
    <dbReference type="NCBI Taxonomy" id="1509405"/>
    <lineage>
        <taxon>Bacteria</taxon>
        <taxon>Pseudomonadati</taxon>
        <taxon>Pseudomonadota</taxon>
        <taxon>Alphaproteobacteria</taxon>
        <taxon>Hyphomicrobiales</taxon>
        <taxon>Rhizobiaceae</taxon>
        <taxon>Rhizobium/Agrobacterium group</taxon>
        <taxon>Pseudorhizobium</taxon>
    </lineage>
</organism>
<dbReference type="InterPro" id="IPR036374">
    <property type="entry name" value="OxRdtase_Mopterin-bd_sf"/>
</dbReference>
<name>A0A922P150_9HYPH</name>
<proteinExistence type="predicted"/>
<dbReference type="Gene3D" id="3.90.420.10">
    <property type="entry name" value="Oxidoreductase, molybdopterin-binding domain"/>
    <property type="match status" value="1"/>
</dbReference>
<evidence type="ECO:0000313" key="2">
    <source>
        <dbReference type="EMBL" id="KEQ10447.1"/>
    </source>
</evidence>
<evidence type="ECO:0000259" key="1">
    <source>
        <dbReference type="Pfam" id="PF00174"/>
    </source>
</evidence>
<dbReference type="Pfam" id="PF00174">
    <property type="entry name" value="Oxidored_molyb"/>
    <property type="match status" value="1"/>
</dbReference>
<sequence>MFQSNSLAEIGPASGRPMHIRLLSKFFGLFAVVVSAALPAMALDAPKGPVVLTVSAPVLDHPNVGATAQFDLQMLEALAGRSAKVRTPWTSGEVEFSGPYLRSVLEAAGARGAKLRITALNDYYADVPMEDVAQLDTILATRLHGKTMSVREKGPLFLIYPFDLDPNLYNEKYFSRSVWQIVKIEVTD</sequence>
<dbReference type="InterPro" id="IPR000572">
    <property type="entry name" value="OxRdtase_Mopterin-bd_dom"/>
</dbReference>
<protein>
    <recommendedName>
        <fullName evidence="1">Oxidoreductase molybdopterin-binding domain-containing protein</fullName>
    </recommendedName>
</protein>
<dbReference type="SUPFAM" id="SSF56524">
    <property type="entry name" value="Oxidoreductase molybdopterin-binding domain"/>
    <property type="match status" value="1"/>
</dbReference>
<reference evidence="2 3" key="1">
    <citation type="submission" date="2014-06" db="EMBL/GenBank/DDBJ databases">
        <title>Rhizobium pelagicum/R2-400B4.</title>
        <authorList>
            <person name="Kimes N.E."/>
            <person name="Lopez-Perez M."/>
        </authorList>
    </citation>
    <scope>NUCLEOTIDE SEQUENCE [LARGE SCALE GENOMIC DNA]</scope>
    <source>
        <strain evidence="2 3">R2-400B4</strain>
    </source>
</reference>